<keyword evidence="4 6" id="KW-0862">Zinc</keyword>
<protein>
    <recommendedName>
        <fullName evidence="6">Protein FAR1-RELATED SEQUENCE</fullName>
    </recommendedName>
</protein>
<proteinExistence type="inferred from homology"/>
<name>A0ABC9G707_9POAL</name>
<dbReference type="EMBL" id="OZ075118">
    <property type="protein sequence ID" value="CAL5087624.1"/>
    <property type="molecule type" value="Genomic_DNA"/>
</dbReference>
<keyword evidence="2 6" id="KW-0479">Metal-binding</keyword>
<dbReference type="AlphaFoldDB" id="A0ABC9G707"/>
<evidence type="ECO:0000313" key="9">
    <source>
        <dbReference type="Proteomes" id="UP001497457"/>
    </source>
</evidence>
<keyword evidence="3 5" id="KW-0863">Zinc-finger</keyword>
<dbReference type="InterPro" id="IPR007527">
    <property type="entry name" value="Znf_SWIM"/>
</dbReference>
<reference evidence="8" key="1">
    <citation type="submission" date="2024-10" db="EMBL/GenBank/DDBJ databases">
        <authorList>
            <person name="Ryan C."/>
        </authorList>
    </citation>
    <scope>NUCLEOTIDE SEQUENCE [LARGE SCALE GENOMIC DNA]</scope>
</reference>
<evidence type="ECO:0000313" key="8">
    <source>
        <dbReference type="EMBL" id="CAL5087624.1"/>
    </source>
</evidence>
<dbReference type="GO" id="GO:0008270">
    <property type="term" value="F:zinc ion binding"/>
    <property type="evidence" value="ECO:0007669"/>
    <property type="project" value="UniProtKB-UniRule"/>
</dbReference>
<evidence type="ECO:0000256" key="3">
    <source>
        <dbReference type="ARBA" id="ARBA00022771"/>
    </source>
</evidence>
<dbReference type="SMART" id="SM00575">
    <property type="entry name" value="ZnF_PMZ"/>
    <property type="match status" value="1"/>
</dbReference>
<dbReference type="InterPro" id="IPR006564">
    <property type="entry name" value="Znf_PMZ"/>
</dbReference>
<keyword evidence="6" id="KW-0539">Nucleus</keyword>
<dbReference type="Proteomes" id="UP001497457">
    <property type="component" value="Chromosome 8b"/>
</dbReference>
<gene>
    <name evidence="8" type="ORF">URODEC1_LOCUS112303</name>
</gene>
<dbReference type="GO" id="GO:0005634">
    <property type="term" value="C:nucleus"/>
    <property type="evidence" value="ECO:0007669"/>
    <property type="project" value="UniProtKB-SubCell"/>
</dbReference>
<keyword evidence="9" id="KW-1185">Reference proteome</keyword>
<dbReference type="PANTHER" id="PTHR31669">
    <property type="entry name" value="PROTEIN FAR1-RELATED SEQUENCE 10-RELATED"/>
    <property type="match status" value="1"/>
</dbReference>
<sequence length="409" mass="47836">MASALSQVWGDAKHLLCKWHIFKDAGAMLGPLYRKGSPFRKLFHKIINGMLTIDEFERAWDYMIKLYNLTDNKYLQNIYDKREKWAKPYFRDSFCARMSSTQRSESANHMLKRFVPRNCSMNRFVVQFNKLLFTRNRDEDRAEFDTKIFKDVRKRAWPIEDHAKEFYTSATYGLFRNEISKATRYFAKEVIPNKEYDVVHVKPNKKHAWGRDKYTVLICNEGDSYDCECGLYRHFGMLCSHVLRVMNQLGVYQIPKQHINKRWTRSARDMLPEGLMGYQKDTLCMNSMTYRHGYLYVNALGVVKDGNRDLGAFEIVAKDLKKLRAYFKAKENTTSGLRIERLFLATDTDVGADSGYDTDARIGNSYGAAGSSQGFFYAVFQLWTYIQFRSSIVCMSEIFEWRIVAAEHG</sequence>
<dbReference type="GO" id="GO:0006355">
    <property type="term" value="P:regulation of DNA-templated transcription"/>
    <property type="evidence" value="ECO:0007669"/>
    <property type="project" value="UniProtKB-UniRule"/>
</dbReference>
<evidence type="ECO:0000256" key="6">
    <source>
        <dbReference type="RuleBase" id="RU367018"/>
    </source>
</evidence>
<accession>A0ABC9G707</accession>
<evidence type="ECO:0000259" key="7">
    <source>
        <dbReference type="PROSITE" id="PS50966"/>
    </source>
</evidence>
<organism evidence="8 9">
    <name type="scientific">Urochloa decumbens</name>
    <dbReference type="NCBI Taxonomy" id="240449"/>
    <lineage>
        <taxon>Eukaryota</taxon>
        <taxon>Viridiplantae</taxon>
        <taxon>Streptophyta</taxon>
        <taxon>Embryophyta</taxon>
        <taxon>Tracheophyta</taxon>
        <taxon>Spermatophyta</taxon>
        <taxon>Magnoliopsida</taxon>
        <taxon>Liliopsida</taxon>
        <taxon>Poales</taxon>
        <taxon>Poaceae</taxon>
        <taxon>PACMAD clade</taxon>
        <taxon>Panicoideae</taxon>
        <taxon>Panicodae</taxon>
        <taxon>Paniceae</taxon>
        <taxon>Melinidinae</taxon>
        <taxon>Urochloa</taxon>
    </lineage>
</organism>
<dbReference type="PANTHER" id="PTHR31669:SF307">
    <property type="entry name" value="PROTEIN FAR1-RELATED SEQUENCE"/>
    <property type="match status" value="1"/>
</dbReference>
<comment type="function">
    <text evidence="6">Putative transcription activator involved in regulating light control of development.</text>
</comment>
<dbReference type="InterPro" id="IPR031052">
    <property type="entry name" value="FHY3/FAR1"/>
</dbReference>
<comment type="similarity">
    <text evidence="1 6">Belongs to the FHY3/FAR1 family.</text>
</comment>
<evidence type="ECO:0000256" key="4">
    <source>
        <dbReference type="ARBA" id="ARBA00022833"/>
    </source>
</evidence>
<dbReference type="PROSITE" id="PS50966">
    <property type="entry name" value="ZF_SWIM"/>
    <property type="match status" value="1"/>
</dbReference>
<evidence type="ECO:0000256" key="2">
    <source>
        <dbReference type="ARBA" id="ARBA00022723"/>
    </source>
</evidence>
<feature type="domain" description="SWIM-type" evidence="7">
    <location>
        <begin position="214"/>
        <end position="250"/>
    </location>
</feature>
<comment type="subcellular location">
    <subcellularLocation>
        <location evidence="6">Nucleus</location>
    </subcellularLocation>
</comment>
<evidence type="ECO:0000256" key="1">
    <source>
        <dbReference type="ARBA" id="ARBA00005889"/>
    </source>
</evidence>
<evidence type="ECO:0000256" key="5">
    <source>
        <dbReference type="PROSITE-ProRule" id="PRU00325"/>
    </source>
</evidence>